<sequence length="325" mass="35488">MVHADRCRFAGKIRALTITKMGDVRDRHRRVRAQAWSWSSVSFPAETRNTPGPRVMFDVGSRSCGCIGVDYAGQTCAAAFLCGTMVEVRVTEGAFDDAELVELVCSLRPVASAARAEQLFRQPFAERCYWARHPHAGGHVTFLGVSSLFEGFLWNFGLGPRAPARWRCGSSSARLPGECVSPVDLAGYALDSVGVIDGAAIPWKYSPFISRRHRLGIITSGSGTFAAWGQAGRRSPGRPGRAPSPARLPPRRLEDKPSITSTAFRRSSRLSRIGAWAPPAWRAERARESEKSAGTSHSPFRMQLLAGQILILSWFEICLNPASSS</sequence>
<proteinExistence type="predicted"/>
<evidence type="ECO:0000313" key="2">
    <source>
        <dbReference type="EMBL" id="CAK0792641.1"/>
    </source>
</evidence>
<comment type="caution">
    <text evidence="2">The sequence shown here is derived from an EMBL/GenBank/DDBJ whole genome shotgun (WGS) entry which is preliminary data.</text>
</comment>
<gene>
    <name evidence="2" type="ORF">PCOR1329_LOCUS3162</name>
</gene>
<organism evidence="2 3">
    <name type="scientific">Prorocentrum cordatum</name>
    <dbReference type="NCBI Taxonomy" id="2364126"/>
    <lineage>
        <taxon>Eukaryota</taxon>
        <taxon>Sar</taxon>
        <taxon>Alveolata</taxon>
        <taxon>Dinophyceae</taxon>
        <taxon>Prorocentrales</taxon>
        <taxon>Prorocentraceae</taxon>
        <taxon>Prorocentrum</taxon>
    </lineage>
</organism>
<accession>A0ABN9PKD9</accession>
<protein>
    <submittedName>
        <fullName evidence="2">Uncharacterized protein</fullName>
    </submittedName>
</protein>
<evidence type="ECO:0000313" key="3">
    <source>
        <dbReference type="Proteomes" id="UP001189429"/>
    </source>
</evidence>
<name>A0ABN9PKD9_9DINO</name>
<dbReference type="EMBL" id="CAUYUJ010000803">
    <property type="protein sequence ID" value="CAK0792641.1"/>
    <property type="molecule type" value="Genomic_DNA"/>
</dbReference>
<feature type="region of interest" description="Disordered" evidence="1">
    <location>
        <begin position="228"/>
        <end position="259"/>
    </location>
</feature>
<keyword evidence="3" id="KW-1185">Reference proteome</keyword>
<dbReference type="Proteomes" id="UP001189429">
    <property type="component" value="Unassembled WGS sequence"/>
</dbReference>
<reference evidence="2" key="1">
    <citation type="submission" date="2023-10" db="EMBL/GenBank/DDBJ databases">
        <authorList>
            <person name="Chen Y."/>
            <person name="Shah S."/>
            <person name="Dougan E. K."/>
            <person name="Thang M."/>
            <person name="Chan C."/>
        </authorList>
    </citation>
    <scope>NUCLEOTIDE SEQUENCE [LARGE SCALE GENOMIC DNA]</scope>
</reference>
<evidence type="ECO:0000256" key="1">
    <source>
        <dbReference type="SAM" id="MobiDB-lite"/>
    </source>
</evidence>
<feature type="compositionally biased region" description="Low complexity" evidence="1">
    <location>
        <begin position="231"/>
        <end position="245"/>
    </location>
</feature>